<evidence type="ECO:0000256" key="6">
    <source>
        <dbReference type="RuleBase" id="RU003355"/>
    </source>
</evidence>
<dbReference type="PROSITE" id="PS00136">
    <property type="entry name" value="SUBTILASE_ASP"/>
    <property type="match status" value="1"/>
</dbReference>
<evidence type="ECO:0000256" key="2">
    <source>
        <dbReference type="ARBA" id="ARBA00022670"/>
    </source>
</evidence>
<evidence type="ECO:0000313" key="12">
    <source>
        <dbReference type="Proteomes" id="UP000662111"/>
    </source>
</evidence>
<dbReference type="PROSITE" id="PS00137">
    <property type="entry name" value="SUBTILASE_HIS"/>
    <property type="match status" value="1"/>
</dbReference>
<evidence type="ECO:0000256" key="5">
    <source>
        <dbReference type="PROSITE-ProRule" id="PRU01240"/>
    </source>
</evidence>
<dbReference type="InterPro" id="IPR036852">
    <property type="entry name" value="Peptidase_S8/S53_dom_sf"/>
</dbReference>
<feature type="chain" id="PRO_5047439375" description="S8 family peptidase" evidence="8">
    <location>
        <begin position="28"/>
        <end position="574"/>
    </location>
</feature>
<dbReference type="RefSeq" id="WP_022920225.1">
    <property type="nucleotide sequence ID" value="NZ_BMLB01000002.1"/>
</dbReference>
<feature type="active site" description="Charge relay system" evidence="5">
    <location>
        <position position="174"/>
    </location>
</feature>
<keyword evidence="2 5" id="KW-0645">Protease</keyword>
<dbReference type="SUPFAM" id="SSF52743">
    <property type="entry name" value="Subtilisin-like"/>
    <property type="match status" value="1"/>
</dbReference>
<dbReference type="Pfam" id="PF00082">
    <property type="entry name" value="Peptidase_S8"/>
    <property type="match status" value="1"/>
</dbReference>
<evidence type="ECO:0000256" key="4">
    <source>
        <dbReference type="ARBA" id="ARBA00022825"/>
    </source>
</evidence>
<dbReference type="PRINTS" id="PR00723">
    <property type="entry name" value="SUBTILISIN"/>
</dbReference>
<feature type="signal peptide" evidence="8">
    <location>
        <begin position="1"/>
        <end position="27"/>
    </location>
</feature>
<reference evidence="12" key="1">
    <citation type="journal article" date="2019" name="Int. J. Syst. Evol. Microbiol.">
        <title>The Global Catalogue of Microorganisms (GCM) 10K type strain sequencing project: providing services to taxonomists for standard genome sequencing and annotation.</title>
        <authorList>
            <consortium name="The Broad Institute Genomics Platform"/>
            <consortium name="The Broad Institute Genome Sequencing Center for Infectious Disease"/>
            <person name="Wu L."/>
            <person name="Ma J."/>
        </authorList>
    </citation>
    <scope>NUCLEOTIDE SEQUENCE [LARGE SCALE GENOMIC DNA]</scope>
    <source>
        <strain evidence="12">CGMCC 1.5362</strain>
    </source>
</reference>
<dbReference type="SUPFAM" id="SSF54897">
    <property type="entry name" value="Protease propeptides/inhibitors"/>
    <property type="match status" value="1"/>
</dbReference>
<dbReference type="InterPro" id="IPR050131">
    <property type="entry name" value="Peptidase_S8_subtilisin-like"/>
</dbReference>
<dbReference type="EMBL" id="BMLB01000002">
    <property type="protein sequence ID" value="GGK66015.1"/>
    <property type="molecule type" value="Genomic_DNA"/>
</dbReference>
<evidence type="ECO:0000256" key="1">
    <source>
        <dbReference type="ARBA" id="ARBA00011073"/>
    </source>
</evidence>
<dbReference type="PANTHER" id="PTHR43806:SF11">
    <property type="entry name" value="CEREVISIN-RELATED"/>
    <property type="match status" value="1"/>
</dbReference>
<sequence length="574" mass="58228">MHPTRRRTLAALTGLALTIGLTGPTVAAPDRPDTPAPLVHADQDAVIQGSYIVVLQTPRAAKGGPSEKAAARAHEAVRAATERQVARARARGVTVDHAYTALGGYAARLTPAQLAELRADPAVAHVEEDAVISVEATQNNATWGLDRIDQRTLPLDGSYTYDATGQGVRAYVVDTGIRTSHGEFSGRTAAGYTAISDGRGTEDCNGHGTHVAGTVGGTAYGVAKGATLVPVRVLGCTGSGSTSGIIAGMDWVATNAPRPSVVNMSLGGGASTTLDAAVDRLVARGIPVVVAAGNENQNACNVSPARAAAAITVASTTTSDARSSFSNWGSCVDLFAPGSSITSAWHTSTTATNSISGTSMASPHVAGAVALYLQRNPSASPSQVASAVTGAATTGRVTSPGSGTPNRLLHTLALTGGGSTPTDPPPATGGVTNGGFESGTTGWSGDTGTIGSGGYAARTGSTKAWLVGYGQTRTEAITQQVSVPSTGATLDFWLRVVTAETTRTSAYDRMQVQVVAGGATTVLGTWSNLNASSGYVQRSVSLSQFAGQTVTLRFVAAEDVTLATSFLIDDVSMR</sequence>
<protein>
    <recommendedName>
        <fullName evidence="13">S8 family peptidase</fullName>
    </recommendedName>
</protein>
<keyword evidence="3 5" id="KW-0378">Hydrolase</keyword>
<keyword evidence="4 5" id="KW-0720">Serine protease</keyword>
<evidence type="ECO:0000259" key="10">
    <source>
        <dbReference type="Pfam" id="PF05922"/>
    </source>
</evidence>
<dbReference type="InterPro" id="IPR023828">
    <property type="entry name" value="Peptidase_S8_Ser-AS"/>
</dbReference>
<evidence type="ECO:0000256" key="7">
    <source>
        <dbReference type="SAM" id="MobiDB-lite"/>
    </source>
</evidence>
<feature type="region of interest" description="Disordered" evidence="7">
    <location>
        <begin position="416"/>
        <end position="448"/>
    </location>
</feature>
<dbReference type="PANTHER" id="PTHR43806">
    <property type="entry name" value="PEPTIDASE S8"/>
    <property type="match status" value="1"/>
</dbReference>
<keyword evidence="12" id="KW-1185">Reference proteome</keyword>
<feature type="domain" description="Peptidase S8/S53" evidence="9">
    <location>
        <begin position="166"/>
        <end position="395"/>
    </location>
</feature>
<keyword evidence="8" id="KW-0732">Signal</keyword>
<comment type="similarity">
    <text evidence="1 5 6">Belongs to the peptidase S8 family.</text>
</comment>
<name>A0ABQ2F6P4_9MICO</name>
<dbReference type="NCBIfam" id="NF038128">
    <property type="entry name" value="choice_anch_J"/>
    <property type="match status" value="1"/>
</dbReference>
<evidence type="ECO:0000256" key="3">
    <source>
        <dbReference type="ARBA" id="ARBA00022801"/>
    </source>
</evidence>
<dbReference type="CDD" id="cd04077">
    <property type="entry name" value="Peptidases_S8_PCSK9_ProteinaseK_like"/>
    <property type="match status" value="1"/>
</dbReference>
<dbReference type="InterPro" id="IPR022398">
    <property type="entry name" value="Peptidase_S8_His-AS"/>
</dbReference>
<dbReference type="Proteomes" id="UP000662111">
    <property type="component" value="Unassembled WGS sequence"/>
</dbReference>
<proteinExistence type="inferred from homology"/>
<dbReference type="InterPro" id="IPR023827">
    <property type="entry name" value="Peptidase_S8_Asp-AS"/>
</dbReference>
<evidence type="ECO:0008006" key="13">
    <source>
        <dbReference type="Google" id="ProtNLM"/>
    </source>
</evidence>
<gene>
    <name evidence="11" type="ORF">GCM10011509_12920</name>
</gene>
<feature type="domain" description="Inhibitor I9" evidence="10">
    <location>
        <begin position="50"/>
        <end position="132"/>
    </location>
</feature>
<dbReference type="Gene3D" id="2.60.120.260">
    <property type="entry name" value="Galactose-binding domain-like"/>
    <property type="match status" value="1"/>
</dbReference>
<dbReference type="InterPro" id="IPR006311">
    <property type="entry name" value="TAT_signal"/>
</dbReference>
<dbReference type="PROSITE" id="PS51892">
    <property type="entry name" value="SUBTILASE"/>
    <property type="match status" value="1"/>
</dbReference>
<dbReference type="Gene3D" id="3.40.50.200">
    <property type="entry name" value="Peptidase S8/S53 domain"/>
    <property type="match status" value="1"/>
</dbReference>
<dbReference type="Gene3D" id="3.30.70.80">
    <property type="entry name" value="Peptidase S8 propeptide/proteinase inhibitor I9"/>
    <property type="match status" value="1"/>
</dbReference>
<dbReference type="PROSITE" id="PS00138">
    <property type="entry name" value="SUBTILASE_SER"/>
    <property type="match status" value="1"/>
</dbReference>
<dbReference type="InterPro" id="IPR037045">
    <property type="entry name" value="S8pro/Inhibitor_I9_sf"/>
</dbReference>
<accession>A0ABQ2F6P4</accession>
<dbReference type="PROSITE" id="PS51318">
    <property type="entry name" value="TAT"/>
    <property type="match status" value="1"/>
</dbReference>
<dbReference type="InterPro" id="IPR000209">
    <property type="entry name" value="Peptidase_S8/S53_dom"/>
</dbReference>
<comment type="caution">
    <text evidence="11">The sequence shown here is derived from an EMBL/GenBank/DDBJ whole genome shotgun (WGS) entry which is preliminary data.</text>
</comment>
<dbReference type="Pfam" id="PF05922">
    <property type="entry name" value="Inhibitor_I9"/>
    <property type="match status" value="1"/>
</dbReference>
<evidence type="ECO:0000256" key="8">
    <source>
        <dbReference type="SAM" id="SignalP"/>
    </source>
</evidence>
<dbReference type="InterPro" id="IPR034193">
    <property type="entry name" value="PCSK9_ProteinaseK-like"/>
</dbReference>
<dbReference type="InterPro" id="IPR010259">
    <property type="entry name" value="S8pro/Inhibitor_I9"/>
</dbReference>
<feature type="compositionally biased region" description="Low complexity" evidence="7">
    <location>
        <begin position="438"/>
        <end position="447"/>
    </location>
</feature>
<organism evidence="11 12">
    <name type="scientific">Ornithinimicrobium pekingense</name>
    <dbReference type="NCBI Taxonomy" id="384677"/>
    <lineage>
        <taxon>Bacteria</taxon>
        <taxon>Bacillati</taxon>
        <taxon>Actinomycetota</taxon>
        <taxon>Actinomycetes</taxon>
        <taxon>Micrococcales</taxon>
        <taxon>Ornithinimicrobiaceae</taxon>
        <taxon>Ornithinimicrobium</taxon>
    </lineage>
</organism>
<feature type="active site" description="Charge relay system" evidence="5">
    <location>
        <position position="207"/>
    </location>
</feature>
<evidence type="ECO:0000313" key="11">
    <source>
        <dbReference type="EMBL" id="GGK66015.1"/>
    </source>
</evidence>
<feature type="active site" description="Charge relay system" evidence="5">
    <location>
        <position position="359"/>
    </location>
</feature>
<dbReference type="InterPro" id="IPR015500">
    <property type="entry name" value="Peptidase_S8_subtilisin-rel"/>
</dbReference>
<evidence type="ECO:0000259" key="9">
    <source>
        <dbReference type="Pfam" id="PF00082"/>
    </source>
</evidence>